<evidence type="ECO:0000313" key="3">
    <source>
        <dbReference type="Proteomes" id="UP001206788"/>
    </source>
</evidence>
<dbReference type="CDD" id="cd00761">
    <property type="entry name" value="Glyco_tranf_GTA_type"/>
    <property type="match status" value="1"/>
</dbReference>
<reference evidence="2 3" key="1">
    <citation type="submission" date="2022-08" db="EMBL/GenBank/DDBJ databases">
        <title>Algoriphagus sp. CAU 1643 isolated from mud.</title>
        <authorList>
            <person name="Kim W."/>
        </authorList>
    </citation>
    <scope>NUCLEOTIDE SEQUENCE [LARGE SCALE GENOMIC DNA]</scope>
    <source>
        <strain evidence="2 3">CAU 1643</strain>
    </source>
</reference>
<evidence type="ECO:0000313" key="2">
    <source>
        <dbReference type="EMBL" id="MCS5489026.1"/>
    </source>
</evidence>
<dbReference type="PANTHER" id="PTHR43685">
    <property type="entry name" value="GLYCOSYLTRANSFERASE"/>
    <property type="match status" value="1"/>
</dbReference>
<feature type="domain" description="Glycosyltransferase 2-like" evidence="1">
    <location>
        <begin position="6"/>
        <end position="155"/>
    </location>
</feature>
<protein>
    <submittedName>
        <fullName evidence="2">Glycosyltransferase family 2 protein</fullName>
    </submittedName>
</protein>
<evidence type="ECO:0000259" key="1">
    <source>
        <dbReference type="Pfam" id="PF00535"/>
    </source>
</evidence>
<dbReference type="Gene3D" id="3.90.550.10">
    <property type="entry name" value="Spore Coat Polysaccharide Biosynthesis Protein SpsA, Chain A"/>
    <property type="match status" value="1"/>
</dbReference>
<dbReference type="InterPro" id="IPR001173">
    <property type="entry name" value="Glyco_trans_2-like"/>
</dbReference>
<dbReference type="SUPFAM" id="SSF53448">
    <property type="entry name" value="Nucleotide-diphospho-sugar transferases"/>
    <property type="match status" value="1"/>
</dbReference>
<proteinExistence type="predicted"/>
<dbReference type="InterPro" id="IPR029044">
    <property type="entry name" value="Nucleotide-diphossugar_trans"/>
</dbReference>
<name>A0ABT2G189_9BACT</name>
<sequence length="286" mass="33060">MDPKISIIIPFFNSEFTLKRAVDSVISQDFSDWELILVNDGSTDDSQGIVQEYLMDKRVTYLFQENKGVCAARNKGAFNSKAQWLVFLDSDDMLLPGTLYNMGEEIQQNPSYQYFHFGVSYTKGQVREDWFPSHSSNLSKLAGSFLLKKSVFSRVGGYDEKLKFSENTELFHRIELLNVKYKMIPRVSVNYFKSESGGSKNTKNILDGLEYILEKHSKTLTNHVKFLYHQSAGVIYIRFRDFPSAKYHLIKALKFKPWEIGTWARLSLTFIPPIAKKIYKTEVSFD</sequence>
<organism evidence="2 3">
    <name type="scientific">Algoriphagus limi</name>
    <dbReference type="NCBI Taxonomy" id="2975273"/>
    <lineage>
        <taxon>Bacteria</taxon>
        <taxon>Pseudomonadati</taxon>
        <taxon>Bacteroidota</taxon>
        <taxon>Cytophagia</taxon>
        <taxon>Cytophagales</taxon>
        <taxon>Cyclobacteriaceae</taxon>
        <taxon>Algoriphagus</taxon>
    </lineage>
</organism>
<dbReference type="RefSeq" id="WP_259412702.1">
    <property type="nucleotide sequence ID" value="NZ_JANWGH010000001.1"/>
</dbReference>
<gene>
    <name evidence="2" type="ORF">NY014_01210</name>
</gene>
<dbReference type="PANTHER" id="PTHR43685:SF2">
    <property type="entry name" value="GLYCOSYLTRANSFERASE 2-LIKE DOMAIN-CONTAINING PROTEIN"/>
    <property type="match status" value="1"/>
</dbReference>
<dbReference type="EMBL" id="JANWGH010000001">
    <property type="protein sequence ID" value="MCS5489026.1"/>
    <property type="molecule type" value="Genomic_DNA"/>
</dbReference>
<accession>A0ABT2G189</accession>
<dbReference type="Proteomes" id="UP001206788">
    <property type="component" value="Unassembled WGS sequence"/>
</dbReference>
<dbReference type="InterPro" id="IPR050834">
    <property type="entry name" value="Glycosyltransf_2"/>
</dbReference>
<dbReference type="Pfam" id="PF00535">
    <property type="entry name" value="Glycos_transf_2"/>
    <property type="match status" value="1"/>
</dbReference>
<comment type="caution">
    <text evidence="2">The sequence shown here is derived from an EMBL/GenBank/DDBJ whole genome shotgun (WGS) entry which is preliminary data.</text>
</comment>
<keyword evidence="3" id="KW-1185">Reference proteome</keyword>